<gene>
    <name evidence="3" type="ORF">BN2476_960120</name>
</gene>
<dbReference type="OrthoDB" id="9761809at2"/>
<dbReference type="Pfam" id="PF01321">
    <property type="entry name" value="Creatinase_N"/>
    <property type="match status" value="1"/>
</dbReference>
<dbReference type="AlphaFoldDB" id="A0A1N7SVL4"/>
<comment type="caution">
    <text evidence="3">The sequence shown here is derived from an EMBL/GenBank/DDBJ whole genome shotgun (WGS) entry which is preliminary data.</text>
</comment>
<feature type="domain" description="Creatinase N-terminal" evidence="2">
    <location>
        <begin position="14"/>
        <end position="158"/>
    </location>
</feature>
<dbReference type="RefSeq" id="WP_087739545.1">
    <property type="nucleotide sequence ID" value="NZ_CYGY02000096.1"/>
</dbReference>
<dbReference type="SUPFAM" id="SSF53092">
    <property type="entry name" value="Creatinase/prolidase N-terminal domain"/>
    <property type="match status" value="1"/>
</dbReference>
<dbReference type="CDD" id="cd01066">
    <property type="entry name" value="APP_MetAP"/>
    <property type="match status" value="1"/>
</dbReference>
<evidence type="ECO:0000313" key="3">
    <source>
        <dbReference type="EMBL" id="SIT50969.1"/>
    </source>
</evidence>
<proteinExistence type="predicted"/>
<dbReference type="EMBL" id="CYGY02000096">
    <property type="protein sequence ID" value="SIT50969.1"/>
    <property type="molecule type" value="Genomic_DNA"/>
</dbReference>
<dbReference type="InterPro" id="IPR036005">
    <property type="entry name" value="Creatinase/aminopeptidase-like"/>
</dbReference>
<dbReference type="InterPro" id="IPR000994">
    <property type="entry name" value="Pept_M24"/>
</dbReference>
<reference evidence="3" key="1">
    <citation type="submission" date="2016-12" db="EMBL/GenBank/DDBJ databases">
        <authorList>
            <person name="Moulin L."/>
        </authorList>
    </citation>
    <scope>NUCLEOTIDE SEQUENCE [LARGE SCALE GENOMIC DNA]</scope>
    <source>
        <strain evidence="3">STM 7183</strain>
    </source>
</reference>
<keyword evidence="4" id="KW-1185">Reference proteome</keyword>
<dbReference type="GO" id="GO:0016787">
    <property type="term" value="F:hydrolase activity"/>
    <property type="evidence" value="ECO:0007669"/>
    <property type="project" value="UniProtKB-KW"/>
</dbReference>
<sequence>MVPLPFGRDEYASRLEKTRQKMMERGLDLLIVTDVANQHYLTGYDGWSFYTPQVVAVPLEGEPVWIGRSVDAVGGRLTAWMKPENVVGFPETYVQTPLRHPMDWVGQHIVERGWGKGRVGIELEAYYYSPKAHARLVAAMPDAEFIDADLLVSWLRSVKSPAEIAYMRKAAKLSEAAVRTAYEVIAPGVRECDAAAAIQATQSNGLKDDAGDTTALPPLLLCGDNGAAPHILWTNRRFDKEETISLEIAGACHHYTAGLARTMQLGKKQQKVADVEKAVLEGMASVLDTARPGVEAQEVECAWRATIAKHGFEKVSRIGYSIGIGYSPDWGEHTISLRQGDTSVLEKGNTIHTILGMWMDGWGIEISETIHITEKGCETLANFPRDIFVKN</sequence>
<dbReference type="Pfam" id="PF00557">
    <property type="entry name" value="Peptidase_M24"/>
    <property type="match status" value="1"/>
</dbReference>
<evidence type="ECO:0000259" key="1">
    <source>
        <dbReference type="Pfam" id="PF00557"/>
    </source>
</evidence>
<organism evidence="3 4">
    <name type="scientific">Paraburkholderia piptadeniae</name>
    <dbReference type="NCBI Taxonomy" id="1701573"/>
    <lineage>
        <taxon>Bacteria</taxon>
        <taxon>Pseudomonadati</taxon>
        <taxon>Pseudomonadota</taxon>
        <taxon>Betaproteobacteria</taxon>
        <taxon>Burkholderiales</taxon>
        <taxon>Burkholderiaceae</taxon>
        <taxon>Paraburkholderia</taxon>
    </lineage>
</organism>
<evidence type="ECO:0000313" key="4">
    <source>
        <dbReference type="Proteomes" id="UP000195569"/>
    </source>
</evidence>
<feature type="domain" description="Peptidase M24" evidence="1">
    <location>
        <begin position="166"/>
        <end position="374"/>
    </location>
</feature>
<name>A0A1N7SVL4_9BURK</name>
<dbReference type="Gene3D" id="3.90.230.10">
    <property type="entry name" value="Creatinase/methionine aminopeptidase superfamily"/>
    <property type="match status" value="1"/>
</dbReference>
<dbReference type="Gene3D" id="3.40.350.10">
    <property type="entry name" value="Creatinase/prolidase N-terminal domain"/>
    <property type="match status" value="1"/>
</dbReference>
<keyword evidence="3" id="KW-0378">Hydrolase</keyword>
<dbReference type="InterPro" id="IPR000587">
    <property type="entry name" value="Creatinase_N"/>
</dbReference>
<dbReference type="InterPro" id="IPR029149">
    <property type="entry name" value="Creatin/AminoP/Spt16_N"/>
</dbReference>
<accession>A0A1N7SVL4</accession>
<dbReference type="Proteomes" id="UP000195569">
    <property type="component" value="Unassembled WGS sequence"/>
</dbReference>
<dbReference type="InterPro" id="IPR050659">
    <property type="entry name" value="Peptidase_M24B"/>
</dbReference>
<dbReference type="EC" id="3.-.-.-" evidence="3"/>
<dbReference type="SUPFAM" id="SSF55920">
    <property type="entry name" value="Creatinase/aminopeptidase"/>
    <property type="match status" value="1"/>
</dbReference>
<dbReference type="PANTHER" id="PTHR46112:SF2">
    <property type="entry name" value="XAA-PRO AMINOPEPTIDASE P-RELATED"/>
    <property type="match status" value="1"/>
</dbReference>
<protein>
    <submittedName>
        <fullName evidence="3">Uncharacterized hydrolase/peptidase y4tM</fullName>
        <ecNumber evidence="3">3.-.-.-</ecNumber>
    </submittedName>
</protein>
<evidence type="ECO:0000259" key="2">
    <source>
        <dbReference type="Pfam" id="PF01321"/>
    </source>
</evidence>
<dbReference type="PANTHER" id="PTHR46112">
    <property type="entry name" value="AMINOPEPTIDASE"/>
    <property type="match status" value="1"/>
</dbReference>